<dbReference type="Proteomes" id="UP000326780">
    <property type="component" value="Chromosome"/>
</dbReference>
<feature type="region of interest" description="Disordered" evidence="1">
    <location>
        <begin position="280"/>
        <end position="304"/>
    </location>
</feature>
<dbReference type="Gene3D" id="2.40.10.120">
    <property type="match status" value="1"/>
</dbReference>
<protein>
    <recommendedName>
        <fullName evidence="4">Serine protease</fullName>
    </recommendedName>
</protein>
<accession>A0A5Q0M8T1</accession>
<dbReference type="Pfam" id="PF13365">
    <property type="entry name" value="Trypsin_2"/>
    <property type="match status" value="1"/>
</dbReference>
<proteinExistence type="predicted"/>
<sequence length="304" mass="31089">MRRRPSSRRRSGACWGSDREGRQRAVDEIFVTNDIPGCAVPSWSQSFRDCPMPPLLLSSAGPRPPSWAPFLLALAFAALAGAAHGAPPEATASGVFLNAAGDVLTARHAVADCRSLFALKNAQVAQARVIAESEELDIAVLRTTLTPYLHATLATGERASAAGSVGVFAEAYAVLQRMPDRAALLSNALTVPGVPGAEGLQLLSGVQPGASGSAVLGADGLLLGVVVERVAAAPHASGMVLSRAASAAGVGGGVTRVRAVPASRLRDFLDAHGIAYTHSREPQLGPQQSPAARASTLSVGVLCG</sequence>
<evidence type="ECO:0000256" key="1">
    <source>
        <dbReference type="SAM" id="MobiDB-lite"/>
    </source>
</evidence>
<gene>
    <name evidence="2" type="ORF">GFK26_20250</name>
</gene>
<feature type="compositionally biased region" description="Polar residues" evidence="1">
    <location>
        <begin position="285"/>
        <end position="298"/>
    </location>
</feature>
<dbReference type="EMBL" id="CP045644">
    <property type="protein sequence ID" value="QFZ84925.1"/>
    <property type="molecule type" value="Genomic_DNA"/>
</dbReference>
<organism evidence="2 3">
    <name type="scientific">Variovorax paradoxus</name>
    <dbReference type="NCBI Taxonomy" id="34073"/>
    <lineage>
        <taxon>Bacteria</taxon>
        <taxon>Pseudomonadati</taxon>
        <taxon>Pseudomonadota</taxon>
        <taxon>Betaproteobacteria</taxon>
        <taxon>Burkholderiales</taxon>
        <taxon>Comamonadaceae</taxon>
        <taxon>Variovorax</taxon>
    </lineage>
</organism>
<evidence type="ECO:0000313" key="3">
    <source>
        <dbReference type="Proteomes" id="UP000326780"/>
    </source>
</evidence>
<evidence type="ECO:0008006" key="4">
    <source>
        <dbReference type="Google" id="ProtNLM"/>
    </source>
</evidence>
<dbReference type="SUPFAM" id="SSF50494">
    <property type="entry name" value="Trypsin-like serine proteases"/>
    <property type="match status" value="1"/>
</dbReference>
<evidence type="ECO:0000313" key="2">
    <source>
        <dbReference type="EMBL" id="QFZ84925.1"/>
    </source>
</evidence>
<name>A0A5Q0M8T1_VARPD</name>
<reference evidence="2 3" key="1">
    <citation type="submission" date="2019-10" db="EMBL/GenBank/DDBJ databases">
        <title>Complete genome sequence of Variovorax paradoxus 5C-2.</title>
        <authorList>
            <person name="Gogoleva N.E."/>
            <person name="Balkin A.S."/>
        </authorList>
    </citation>
    <scope>NUCLEOTIDE SEQUENCE [LARGE SCALE GENOMIC DNA]</scope>
    <source>
        <strain evidence="2 3">5C-2</strain>
    </source>
</reference>
<dbReference type="AlphaFoldDB" id="A0A5Q0M8T1"/>
<dbReference type="InterPro" id="IPR009003">
    <property type="entry name" value="Peptidase_S1_PA"/>
</dbReference>